<sequence>MESASKVRDSRSGDLMDEETKEAVSGNSGGYSGLRDRMHDYHEEDEMSENVECNVFEINVDLGLESDMGGVNLTSNSEPSSRVEFDGVEHVHATKDSEYDNSDSLHSQDNSGDLGVCFRKRWPEFNNRTDIDNPKLAKGMVFSSREALKEAVRQYGRNSRYNVKFVTNDKNRVKAMCREGCPWVVWGSKFNPRDDLDKTWQIKTYQDVRSDFNLLVSLSKCHRAKLIALELVLGNAKEQYAKIYDYLEELRKTNVGTTTICHLDCRLFLRMYVCMQACKNGFKSGCRPIISLDACFLKGYYGGHLMVVVGTDANECLYPLAFAAVESENLESWCWFIQSLIQDFEIVNSYISLGLVNALLELVPNAEHRTCVRYLYTNFKSQSTNKRKALKDCLWKATRATYLKEYEDAMLEIKNLSEVDKKWLGKPEQMFQGNLQVNFNGL</sequence>
<feature type="region of interest" description="Disordered" evidence="1">
    <location>
        <begin position="1"/>
        <end position="36"/>
    </location>
</feature>
<dbReference type="RefSeq" id="XP_039128981.1">
    <property type="nucleotide sequence ID" value="XM_039273047.1"/>
</dbReference>
<proteinExistence type="predicted"/>
<dbReference type="GeneID" id="120265150"/>
<feature type="compositionally biased region" description="Basic and acidic residues" evidence="1">
    <location>
        <begin position="1"/>
        <end position="14"/>
    </location>
</feature>
<reference evidence="5" key="1">
    <citation type="submission" date="2025-08" db="UniProtKB">
        <authorList>
            <consortium name="RefSeq"/>
        </authorList>
    </citation>
    <scope>IDENTIFICATION</scope>
</reference>
<evidence type="ECO:0000313" key="5">
    <source>
        <dbReference type="RefSeq" id="XP_039128981.1"/>
    </source>
</evidence>
<feature type="domain" description="MULE transposase" evidence="3">
    <location>
        <begin position="290"/>
        <end position="378"/>
    </location>
</feature>
<gene>
    <name evidence="5" type="primary">LOC120265150</name>
</gene>
<protein>
    <submittedName>
        <fullName evidence="5">Uncharacterized protein LOC120265150</fullName>
    </submittedName>
</protein>
<accession>A0AB40BNH0</accession>
<evidence type="ECO:0000259" key="2">
    <source>
        <dbReference type="Pfam" id="PF03108"/>
    </source>
</evidence>
<dbReference type="InterPro" id="IPR018289">
    <property type="entry name" value="MULE_transposase_dom"/>
</dbReference>
<evidence type="ECO:0000313" key="4">
    <source>
        <dbReference type="Proteomes" id="UP001515500"/>
    </source>
</evidence>
<dbReference type="AlphaFoldDB" id="A0AB40BNH0"/>
<evidence type="ECO:0000259" key="3">
    <source>
        <dbReference type="Pfam" id="PF10551"/>
    </source>
</evidence>
<dbReference type="InterPro" id="IPR004332">
    <property type="entry name" value="Transposase_MuDR"/>
</dbReference>
<name>A0AB40BNH0_DIOCR</name>
<organism evidence="4 5">
    <name type="scientific">Dioscorea cayennensis subsp. rotundata</name>
    <name type="common">White Guinea yam</name>
    <name type="synonym">Dioscorea rotundata</name>
    <dbReference type="NCBI Taxonomy" id="55577"/>
    <lineage>
        <taxon>Eukaryota</taxon>
        <taxon>Viridiplantae</taxon>
        <taxon>Streptophyta</taxon>
        <taxon>Embryophyta</taxon>
        <taxon>Tracheophyta</taxon>
        <taxon>Spermatophyta</taxon>
        <taxon>Magnoliopsida</taxon>
        <taxon>Liliopsida</taxon>
        <taxon>Dioscoreales</taxon>
        <taxon>Dioscoreaceae</taxon>
        <taxon>Dioscorea</taxon>
    </lineage>
</organism>
<feature type="domain" description="Transposase MuDR plant" evidence="2">
    <location>
        <begin position="135"/>
        <end position="189"/>
    </location>
</feature>
<evidence type="ECO:0000256" key="1">
    <source>
        <dbReference type="SAM" id="MobiDB-lite"/>
    </source>
</evidence>
<dbReference type="PANTHER" id="PTHR31973:SF199">
    <property type="entry name" value="SWIM-TYPE DOMAIN-CONTAINING PROTEIN"/>
    <property type="match status" value="1"/>
</dbReference>
<dbReference type="Proteomes" id="UP001515500">
    <property type="component" value="Chromosome 7"/>
</dbReference>
<dbReference type="Pfam" id="PF03108">
    <property type="entry name" value="DBD_Tnp_Mut"/>
    <property type="match status" value="1"/>
</dbReference>
<dbReference type="Pfam" id="PF10551">
    <property type="entry name" value="MULE"/>
    <property type="match status" value="1"/>
</dbReference>
<keyword evidence="4" id="KW-1185">Reference proteome</keyword>
<dbReference type="PANTHER" id="PTHR31973">
    <property type="entry name" value="POLYPROTEIN, PUTATIVE-RELATED"/>
    <property type="match status" value="1"/>
</dbReference>